<evidence type="ECO:0000313" key="8">
    <source>
        <dbReference type="EMBL" id="CAF4289654.1"/>
    </source>
</evidence>
<protein>
    <recommendedName>
        <fullName evidence="7">Membrane transport protein MMPL domain-containing protein</fullName>
    </recommendedName>
</protein>
<dbReference type="Proteomes" id="UP000681967">
    <property type="component" value="Unassembled WGS sequence"/>
</dbReference>
<dbReference type="GO" id="GO:0016020">
    <property type="term" value="C:membrane"/>
    <property type="evidence" value="ECO:0007669"/>
    <property type="project" value="UniProtKB-SubCell"/>
</dbReference>
<feature type="transmembrane region" description="Helical" evidence="6">
    <location>
        <begin position="89"/>
        <end position="110"/>
    </location>
</feature>
<dbReference type="EMBL" id="CAJOBH010033419">
    <property type="protein sequence ID" value="CAF4289654.1"/>
    <property type="molecule type" value="Genomic_DNA"/>
</dbReference>
<feature type="transmembrane region" description="Helical" evidence="6">
    <location>
        <begin position="29"/>
        <end position="50"/>
    </location>
</feature>
<comment type="caution">
    <text evidence="8">The sequence shown here is derived from an EMBL/GenBank/DDBJ whole genome shotgun (WGS) entry which is preliminary data.</text>
</comment>
<dbReference type="InterPro" id="IPR004869">
    <property type="entry name" value="MMPL_dom"/>
</dbReference>
<accession>A0A8S2THD5</accession>
<reference evidence="8" key="1">
    <citation type="submission" date="2021-02" db="EMBL/GenBank/DDBJ databases">
        <authorList>
            <person name="Nowell W R."/>
        </authorList>
    </citation>
    <scope>NUCLEOTIDE SEQUENCE</scope>
</reference>
<sequence length="289" mass="33038">MHYNLYKTSVYFSWFVSPQFLFYDLMREVIRGTYTSLIFSMIFAFFVLLLTSGNIVITLYAMITITFIIADTVAIFVLCGWELNILETIIIIMSVGLSVDFTVHYGVAYIKADWQKYHPKPRATSYPLKSHHLTNGNPTEQLLLEQVPQTKKELPKPSVFEQIRAWHRKGNVQRFSRIKNSLIRVGSAVFIAGFTSFLAGLSMSPSKLTSFSQMGFFLMLIMFVSWLFATWFFLPLLSFLGPIDKFADIPFGKLCRCGNPSSKSVVQTLTANDDEQQHLKVKLTDEQSI</sequence>
<dbReference type="PANTHER" id="PTHR45951:SF3">
    <property type="entry name" value="PROTEIN DISPATCHED"/>
    <property type="match status" value="1"/>
</dbReference>
<dbReference type="Pfam" id="PF03176">
    <property type="entry name" value="MMPL"/>
    <property type="match status" value="1"/>
</dbReference>
<evidence type="ECO:0000256" key="6">
    <source>
        <dbReference type="SAM" id="Phobius"/>
    </source>
</evidence>
<dbReference type="InterPro" id="IPR052081">
    <property type="entry name" value="Dispatched_Hh_regulator"/>
</dbReference>
<feature type="domain" description="Membrane transport protein MMPL" evidence="7">
    <location>
        <begin position="178"/>
        <end position="237"/>
    </location>
</feature>
<evidence type="ECO:0000313" key="9">
    <source>
        <dbReference type="Proteomes" id="UP000681967"/>
    </source>
</evidence>
<evidence type="ECO:0000256" key="1">
    <source>
        <dbReference type="ARBA" id="ARBA00004141"/>
    </source>
</evidence>
<dbReference type="PANTHER" id="PTHR45951">
    <property type="entry name" value="PROTEIN DISPATCHED-RELATED"/>
    <property type="match status" value="1"/>
</dbReference>
<keyword evidence="2 6" id="KW-0812">Transmembrane</keyword>
<evidence type="ECO:0000256" key="2">
    <source>
        <dbReference type="ARBA" id="ARBA00022692"/>
    </source>
</evidence>
<gene>
    <name evidence="8" type="ORF">BYL167_LOCUS27038</name>
</gene>
<dbReference type="SUPFAM" id="SSF82866">
    <property type="entry name" value="Multidrug efflux transporter AcrB transmembrane domain"/>
    <property type="match status" value="2"/>
</dbReference>
<dbReference type="GO" id="GO:0007224">
    <property type="term" value="P:smoothened signaling pathway"/>
    <property type="evidence" value="ECO:0007669"/>
    <property type="project" value="TreeGrafter"/>
</dbReference>
<keyword evidence="3 6" id="KW-1133">Transmembrane helix</keyword>
<keyword evidence="5" id="KW-0325">Glycoprotein</keyword>
<dbReference type="GO" id="GO:0022857">
    <property type="term" value="F:transmembrane transporter activity"/>
    <property type="evidence" value="ECO:0007669"/>
    <property type="project" value="TreeGrafter"/>
</dbReference>
<proteinExistence type="predicted"/>
<evidence type="ECO:0000256" key="3">
    <source>
        <dbReference type="ARBA" id="ARBA00022989"/>
    </source>
</evidence>
<evidence type="ECO:0000259" key="7">
    <source>
        <dbReference type="Pfam" id="PF03176"/>
    </source>
</evidence>
<evidence type="ECO:0000256" key="4">
    <source>
        <dbReference type="ARBA" id="ARBA00023136"/>
    </source>
</evidence>
<dbReference type="AlphaFoldDB" id="A0A8S2THD5"/>
<organism evidence="8 9">
    <name type="scientific">Rotaria magnacalcarata</name>
    <dbReference type="NCBI Taxonomy" id="392030"/>
    <lineage>
        <taxon>Eukaryota</taxon>
        <taxon>Metazoa</taxon>
        <taxon>Spiralia</taxon>
        <taxon>Gnathifera</taxon>
        <taxon>Rotifera</taxon>
        <taxon>Eurotatoria</taxon>
        <taxon>Bdelloidea</taxon>
        <taxon>Philodinida</taxon>
        <taxon>Philodinidae</taxon>
        <taxon>Rotaria</taxon>
    </lineage>
</organism>
<feature type="transmembrane region" description="Helical" evidence="6">
    <location>
        <begin position="215"/>
        <end position="237"/>
    </location>
</feature>
<feature type="transmembrane region" description="Helical" evidence="6">
    <location>
        <begin position="57"/>
        <end position="83"/>
    </location>
</feature>
<feature type="transmembrane region" description="Helical" evidence="6">
    <location>
        <begin position="182"/>
        <end position="203"/>
    </location>
</feature>
<evidence type="ECO:0000256" key="5">
    <source>
        <dbReference type="ARBA" id="ARBA00023180"/>
    </source>
</evidence>
<name>A0A8S2THD5_9BILA</name>
<comment type="subcellular location">
    <subcellularLocation>
        <location evidence="1">Membrane</location>
        <topology evidence="1">Multi-pass membrane protein</topology>
    </subcellularLocation>
</comment>
<keyword evidence="4 6" id="KW-0472">Membrane</keyword>
<dbReference type="Gene3D" id="1.20.1640.10">
    <property type="entry name" value="Multidrug efflux transporter AcrB transmembrane domain"/>
    <property type="match status" value="1"/>
</dbReference>